<dbReference type="SMART" id="SM00788">
    <property type="entry name" value="Adenylsucc_synt"/>
    <property type="match status" value="1"/>
</dbReference>
<dbReference type="Gene3D" id="1.10.300.10">
    <property type="entry name" value="Adenylosuccinate Synthetase, subunit A, domain 2"/>
    <property type="match status" value="1"/>
</dbReference>
<evidence type="ECO:0000256" key="8">
    <source>
        <dbReference type="HAMAP-Rule" id="MF_00011"/>
    </source>
</evidence>
<feature type="binding site" description="in other chain" evidence="8">
    <location>
        <position position="314"/>
    </location>
    <ligand>
        <name>IMP</name>
        <dbReference type="ChEBI" id="CHEBI:58053"/>
        <note>ligand shared between dimeric partners</note>
    </ligand>
</feature>
<dbReference type="GO" id="GO:0005737">
    <property type="term" value="C:cytoplasm"/>
    <property type="evidence" value="ECO:0007669"/>
    <property type="project" value="UniProtKB-SubCell"/>
</dbReference>
<dbReference type="GO" id="GO:0005525">
    <property type="term" value="F:GTP binding"/>
    <property type="evidence" value="ECO:0007669"/>
    <property type="project" value="UniProtKB-UniRule"/>
</dbReference>
<keyword evidence="7 8" id="KW-0342">GTP-binding</keyword>
<proteinExistence type="inferred from homology"/>
<dbReference type="SUPFAM" id="SSF52540">
    <property type="entry name" value="P-loop containing nucleoside triphosphate hydrolases"/>
    <property type="match status" value="1"/>
</dbReference>
<evidence type="ECO:0000313" key="12">
    <source>
        <dbReference type="Proteomes" id="UP000309544"/>
    </source>
</evidence>
<dbReference type="UniPathway" id="UPA00075">
    <property type="reaction ID" value="UER00335"/>
</dbReference>
<dbReference type="InterPro" id="IPR027417">
    <property type="entry name" value="P-loop_NTPase"/>
</dbReference>
<comment type="function">
    <text evidence="8">Plays an important role in the de novo pathway of purine nucleotide biosynthesis. Catalyzes the first committed step in the biosynthesis of AMP from IMP.</text>
</comment>
<dbReference type="NCBIfam" id="NF002223">
    <property type="entry name" value="PRK01117.1"/>
    <property type="match status" value="1"/>
</dbReference>
<dbReference type="HAMAP" id="MF_00011">
    <property type="entry name" value="Adenylosucc_synth"/>
    <property type="match status" value="1"/>
</dbReference>
<feature type="binding site" evidence="8">
    <location>
        <position position="51"/>
    </location>
    <ligand>
        <name>Mg(2+)</name>
        <dbReference type="ChEBI" id="CHEBI:18420"/>
    </ligand>
</feature>
<keyword evidence="3 8" id="KW-0479">Metal-binding</keyword>
<comment type="pathway">
    <text evidence="8 10">Purine metabolism; AMP biosynthesis via de novo pathway; AMP from IMP: step 1/2.</text>
</comment>
<dbReference type="InterPro" id="IPR042111">
    <property type="entry name" value="Adenylosuccinate_synth_dom3"/>
</dbReference>
<evidence type="ECO:0000256" key="3">
    <source>
        <dbReference type="ARBA" id="ARBA00022723"/>
    </source>
</evidence>
<evidence type="ECO:0000313" key="11">
    <source>
        <dbReference type="EMBL" id="TNJ37816.1"/>
    </source>
</evidence>
<sequence length="435" mass="47755">MKEQSQRRQDAATATVIVGTQFGDEGKGKLVDFLSARYDVVVRYQGGANAGHTICFDDKTVVLHLVPSGIFHEGCICVIGNGVVIDPTALLEEIKQVEALGYDVKDRLFISHNAHLIMPYHKLLDSLNENAQNAKKIGTTGRGIGPSYEDKFARKGIRVVDLLHPEILAEKIRENLDAKNKLITSVYDTEAVDVEKIVEEYSEFDAIINPYVKNTQLWLNRQIQQGKSVLLEGAQGCLLDVDHGTYPYVTSSNPTSGGASTGSGIAPNYIGNVIGVCKAYMTRVGNGAFPTELFDATGEDLGRIGHEFGATTGRRRRCGWLDLVALRYSLTINGVTEIALTKLDVLDAFDEVKICTSYKLDGREIKDFPTDDQTLSRVEPVYTTLKGWMVSNAEARSFGELHPATRAFIEFIETDTGVPVNCISVGPGRDETVFR</sequence>
<dbReference type="FunFam" id="3.90.170.10:FF:000001">
    <property type="entry name" value="Adenylosuccinate synthetase"/>
    <property type="match status" value="1"/>
</dbReference>
<dbReference type="Pfam" id="PF00709">
    <property type="entry name" value="Adenylsucc_synt"/>
    <property type="match status" value="1"/>
</dbReference>
<dbReference type="GO" id="GO:0046040">
    <property type="term" value="P:IMP metabolic process"/>
    <property type="evidence" value="ECO:0007669"/>
    <property type="project" value="TreeGrafter"/>
</dbReference>
<reference evidence="11 12" key="1">
    <citation type="submission" date="2019-05" db="EMBL/GenBank/DDBJ databases">
        <title>Draft Whole-Genome sequence of the green sulfur bacterium Prosthecochloris vibrioformis DSM 260.</title>
        <authorList>
            <person name="Meyer T.E."/>
            <person name="Kyndt J.A."/>
        </authorList>
    </citation>
    <scope>NUCLEOTIDE SEQUENCE [LARGE SCALE GENOMIC DNA]</scope>
    <source>
        <strain evidence="11 12">DSM 260</strain>
    </source>
</reference>
<dbReference type="Proteomes" id="UP000309544">
    <property type="component" value="Unassembled WGS sequence"/>
</dbReference>
<comment type="catalytic activity">
    <reaction evidence="8 10">
        <text>IMP + L-aspartate + GTP = N(6)-(1,2-dicarboxyethyl)-AMP + GDP + phosphate + 2 H(+)</text>
        <dbReference type="Rhea" id="RHEA:15753"/>
        <dbReference type="ChEBI" id="CHEBI:15378"/>
        <dbReference type="ChEBI" id="CHEBI:29991"/>
        <dbReference type="ChEBI" id="CHEBI:37565"/>
        <dbReference type="ChEBI" id="CHEBI:43474"/>
        <dbReference type="ChEBI" id="CHEBI:57567"/>
        <dbReference type="ChEBI" id="CHEBI:58053"/>
        <dbReference type="ChEBI" id="CHEBI:58189"/>
        <dbReference type="EC" id="6.3.4.4"/>
    </reaction>
</comment>
<evidence type="ECO:0000256" key="5">
    <source>
        <dbReference type="ARBA" id="ARBA00022755"/>
    </source>
</evidence>
<evidence type="ECO:0000256" key="7">
    <source>
        <dbReference type="ARBA" id="ARBA00023134"/>
    </source>
</evidence>
<evidence type="ECO:0000256" key="10">
    <source>
        <dbReference type="RuleBase" id="RU000520"/>
    </source>
</evidence>
<dbReference type="CDD" id="cd03108">
    <property type="entry name" value="AdSS"/>
    <property type="match status" value="1"/>
</dbReference>
<feature type="binding site" evidence="8">
    <location>
        <begin position="23"/>
        <end position="29"/>
    </location>
    <ligand>
        <name>GTP</name>
        <dbReference type="ChEBI" id="CHEBI:37565"/>
    </ligand>
</feature>
<feature type="binding site" evidence="8">
    <location>
        <position position="24"/>
    </location>
    <ligand>
        <name>Mg(2+)</name>
        <dbReference type="ChEBI" id="CHEBI:18420"/>
    </ligand>
</feature>
<feature type="active site" evidence="9">
    <location>
        <position position="151"/>
    </location>
</feature>
<feature type="binding site" evidence="8">
    <location>
        <position position="316"/>
    </location>
    <ligand>
        <name>GTP</name>
        <dbReference type="ChEBI" id="CHEBI:37565"/>
    </ligand>
</feature>
<keyword evidence="12" id="KW-1185">Reference proteome</keyword>
<feature type="binding site" evidence="8">
    <location>
        <begin position="51"/>
        <end position="53"/>
    </location>
    <ligand>
        <name>GTP</name>
        <dbReference type="ChEBI" id="CHEBI:37565"/>
    </ligand>
</feature>
<organism evidence="11 12">
    <name type="scientific">Prosthecochloris vibrioformis</name>
    <name type="common">Chlorobium vibrioforme</name>
    <dbReference type="NCBI Taxonomy" id="1098"/>
    <lineage>
        <taxon>Bacteria</taxon>
        <taxon>Pseudomonadati</taxon>
        <taxon>Chlorobiota</taxon>
        <taxon>Chlorobiia</taxon>
        <taxon>Chlorobiales</taxon>
        <taxon>Chlorobiaceae</taxon>
        <taxon>Prosthecochloris</taxon>
    </lineage>
</organism>
<dbReference type="GO" id="GO:0000287">
    <property type="term" value="F:magnesium ion binding"/>
    <property type="evidence" value="ECO:0007669"/>
    <property type="project" value="UniProtKB-UniRule"/>
</dbReference>
<dbReference type="PANTHER" id="PTHR11846:SF0">
    <property type="entry name" value="ADENYLOSUCCINATE SYNTHETASE"/>
    <property type="match status" value="1"/>
</dbReference>
<dbReference type="EC" id="6.3.4.4" evidence="8 10"/>
<comment type="similarity">
    <text evidence="8 10">Belongs to the adenylosuccinate synthetase family.</text>
</comment>
<feature type="binding site" evidence="8">
    <location>
        <begin position="424"/>
        <end position="426"/>
    </location>
    <ligand>
        <name>GTP</name>
        <dbReference type="ChEBI" id="CHEBI:37565"/>
    </ligand>
</feature>
<evidence type="ECO:0000256" key="9">
    <source>
        <dbReference type="PROSITE-ProRule" id="PRU10134"/>
    </source>
</evidence>
<dbReference type="AlphaFoldDB" id="A0A5C4S2V2"/>
<evidence type="ECO:0000256" key="1">
    <source>
        <dbReference type="ARBA" id="ARBA00011738"/>
    </source>
</evidence>
<dbReference type="InterPro" id="IPR042110">
    <property type="entry name" value="Adenylosuccinate_synth_dom2"/>
</dbReference>
<dbReference type="PROSITE" id="PS01266">
    <property type="entry name" value="ADENYLOSUCCIN_SYN_1"/>
    <property type="match status" value="1"/>
</dbReference>
<dbReference type="NCBIfam" id="TIGR00184">
    <property type="entry name" value="purA"/>
    <property type="match status" value="1"/>
</dbReference>
<dbReference type="Gene3D" id="3.40.440.10">
    <property type="entry name" value="Adenylosuccinate Synthetase, subunit A, domain 1"/>
    <property type="match status" value="1"/>
</dbReference>
<comment type="caution">
    <text evidence="11">The sequence shown here is derived from an EMBL/GenBank/DDBJ whole genome shotgun (WGS) entry which is preliminary data.</text>
</comment>
<dbReference type="InterPro" id="IPR033128">
    <property type="entry name" value="Adenylosuccin_syn_Lys_AS"/>
</dbReference>
<keyword evidence="4 8" id="KW-0547">Nucleotide-binding</keyword>
<feature type="active site" description="Proton donor" evidence="8">
    <location>
        <position position="52"/>
    </location>
</feature>
<evidence type="ECO:0000256" key="6">
    <source>
        <dbReference type="ARBA" id="ARBA00022842"/>
    </source>
</evidence>
<name>A0A5C4S2V2_PROVB</name>
<feature type="binding site" description="in other chain" evidence="8">
    <location>
        <position position="140"/>
    </location>
    <ligand>
        <name>IMP</name>
        <dbReference type="ChEBI" id="CHEBI:58053"/>
        <note>ligand shared between dimeric partners</note>
    </ligand>
</feature>
<dbReference type="PANTHER" id="PTHR11846">
    <property type="entry name" value="ADENYLOSUCCINATE SYNTHETASE"/>
    <property type="match status" value="1"/>
</dbReference>
<comment type="subunit">
    <text evidence="1 8">Homodimer.</text>
</comment>
<feature type="binding site" description="in other chain" evidence="8">
    <location>
        <begin position="24"/>
        <end position="27"/>
    </location>
    <ligand>
        <name>IMP</name>
        <dbReference type="ChEBI" id="CHEBI:58053"/>
        <note>ligand shared between dimeric partners</note>
    </ligand>
</feature>
<gene>
    <name evidence="8" type="primary">purA</name>
    <name evidence="11" type="ORF">FGF68_01165</name>
</gene>
<comment type="cofactor">
    <cofactor evidence="8">
        <name>Mg(2+)</name>
        <dbReference type="ChEBI" id="CHEBI:18420"/>
    </cofactor>
    <text evidence="8">Binds 1 Mg(2+) ion per subunit.</text>
</comment>
<keyword evidence="5 8" id="KW-0658">Purine biosynthesis</keyword>
<dbReference type="GO" id="GO:0044208">
    <property type="term" value="P:'de novo' AMP biosynthetic process"/>
    <property type="evidence" value="ECO:0007669"/>
    <property type="project" value="UniProtKB-UniRule"/>
</dbReference>
<dbReference type="FunFam" id="1.10.300.10:FF:000001">
    <property type="entry name" value="Adenylosuccinate synthetase"/>
    <property type="match status" value="1"/>
</dbReference>
<dbReference type="PROSITE" id="PS00513">
    <property type="entry name" value="ADENYLOSUCCIN_SYN_2"/>
    <property type="match status" value="1"/>
</dbReference>
<feature type="binding site" evidence="8">
    <location>
        <begin position="342"/>
        <end position="344"/>
    </location>
    <ligand>
        <name>GTP</name>
        <dbReference type="ChEBI" id="CHEBI:37565"/>
    </ligand>
</feature>
<feature type="active site" description="Proton acceptor" evidence="8">
    <location>
        <position position="24"/>
    </location>
</feature>
<keyword evidence="6 8" id="KW-0460">Magnesium</keyword>
<dbReference type="InterPro" id="IPR042109">
    <property type="entry name" value="Adenylosuccinate_synth_dom1"/>
</dbReference>
<dbReference type="Gene3D" id="3.90.170.10">
    <property type="entry name" value="Adenylosuccinate Synthetase, subunit A, domain 3"/>
    <property type="match status" value="1"/>
</dbReference>
<keyword evidence="2 8" id="KW-0436">Ligase</keyword>
<feature type="binding site" description="in other chain" evidence="8">
    <location>
        <position position="250"/>
    </location>
    <ligand>
        <name>IMP</name>
        <dbReference type="ChEBI" id="CHEBI:58053"/>
        <note>ligand shared between dimeric partners</note>
    </ligand>
</feature>
<dbReference type="InterPro" id="IPR001114">
    <property type="entry name" value="Adenylosuccinate_synthetase"/>
</dbReference>
<evidence type="ECO:0000256" key="2">
    <source>
        <dbReference type="ARBA" id="ARBA00022598"/>
    </source>
</evidence>
<feature type="binding site" description="in other chain" evidence="8">
    <location>
        <begin position="49"/>
        <end position="52"/>
    </location>
    <ligand>
        <name>IMP</name>
        <dbReference type="ChEBI" id="CHEBI:58053"/>
        <note>ligand shared between dimeric partners</note>
    </ligand>
</feature>
<dbReference type="EMBL" id="VDCI01000001">
    <property type="protein sequence ID" value="TNJ37816.1"/>
    <property type="molecule type" value="Genomic_DNA"/>
</dbReference>
<keyword evidence="8" id="KW-0963">Cytoplasm</keyword>
<feature type="binding site" description="in other chain" evidence="8">
    <location>
        <position position="235"/>
    </location>
    <ligand>
        <name>IMP</name>
        <dbReference type="ChEBI" id="CHEBI:58053"/>
        <note>ligand shared between dimeric partners</note>
    </ligand>
</feature>
<evidence type="ECO:0000256" key="4">
    <source>
        <dbReference type="ARBA" id="ARBA00022741"/>
    </source>
</evidence>
<protein>
    <recommendedName>
        <fullName evidence="8 10">Adenylosuccinate synthetase</fullName>
        <shortName evidence="8">AMPSase</shortName>
        <shortName evidence="8">AdSS</shortName>
        <ecNumber evidence="8 10">6.3.4.4</ecNumber>
    </recommendedName>
    <alternativeName>
        <fullName evidence="8">IMP--aspartate ligase</fullName>
    </alternativeName>
</protein>
<accession>A0A5C4S2V2</accession>
<feature type="binding site" evidence="8">
    <location>
        <begin position="310"/>
        <end position="316"/>
    </location>
    <ligand>
        <name>substrate</name>
    </ligand>
</feature>
<dbReference type="InterPro" id="IPR018220">
    <property type="entry name" value="Adenylosuccin_syn_GTP-bd"/>
</dbReference>
<comment type="subcellular location">
    <subcellularLocation>
        <location evidence="8">Cytoplasm</location>
    </subcellularLocation>
</comment>
<dbReference type="RefSeq" id="WP_068867952.1">
    <property type="nucleotide sequence ID" value="NZ_VDCI01000001.1"/>
</dbReference>
<feature type="binding site" evidence="8">
    <location>
        <position position="154"/>
    </location>
    <ligand>
        <name>IMP</name>
        <dbReference type="ChEBI" id="CHEBI:58053"/>
        <note>ligand shared between dimeric partners</note>
    </ligand>
</feature>
<dbReference type="GO" id="GO:0004019">
    <property type="term" value="F:adenylosuccinate synthase activity"/>
    <property type="evidence" value="ECO:0007669"/>
    <property type="project" value="UniProtKB-UniRule"/>
</dbReference>